<sequence length="122" mass="13525">MAPPAPAQDPNPGPPSGPTSRPSLAPAKPEVLSDSAREEEDLPVETHETSHFLTYLVAGSLILAALYIVYHSKHRIIALCHKRGPKQCERPNKSDYMKLDQNLSEVITSLKKKVRHSDHKLK</sequence>
<keyword evidence="2" id="KW-1133">Transmembrane helix</keyword>
<reference evidence="3" key="1">
    <citation type="journal article" date="2014" name="Nature">
        <title>Elephant shark genome provides unique insights into gnathostome evolution.</title>
        <authorList>
            <consortium name="International Elephant Shark Genome Sequencing Consortium"/>
            <person name="Venkatesh B."/>
            <person name="Lee A.P."/>
            <person name="Ravi V."/>
            <person name="Maurya A.K."/>
            <person name="Lian M.M."/>
            <person name="Swann J.B."/>
            <person name="Ohta Y."/>
            <person name="Flajnik M.F."/>
            <person name="Sutoh Y."/>
            <person name="Kasahara M."/>
            <person name="Hoon S."/>
            <person name="Gangu V."/>
            <person name="Roy S.W."/>
            <person name="Irimia M."/>
            <person name="Korzh V."/>
            <person name="Kondrychyn I."/>
            <person name="Lim Z.W."/>
            <person name="Tay B.H."/>
            <person name="Tohari S."/>
            <person name="Kong K.W."/>
            <person name="Ho S."/>
            <person name="Lorente-Galdos B."/>
            <person name="Quilez J."/>
            <person name="Marques-Bonet T."/>
            <person name="Raney B.J."/>
            <person name="Ingham P.W."/>
            <person name="Tay A."/>
            <person name="Hillier L.W."/>
            <person name="Minx P."/>
            <person name="Boehm T."/>
            <person name="Wilson R.K."/>
            <person name="Brenner S."/>
            <person name="Warren W.C."/>
        </authorList>
    </citation>
    <scope>NUCLEOTIDE SEQUENCE</scope>
    <source>
        <tissue evidence="3">Spleen</tissue>
    </source>
</reference>
<evidence type="ECO:0000256" key="2">
    <source>
        <dbReference type="SAM" id="Phobius"/>
    </source>
</evidence>
<protein>
    <submittedName>
        <fullName evidence="3">Trans-Golgi network integral membrane protein 2-like protein</fullName>
    </submittedName>
</protein>
<name>V9L7R5_CALMI</name>
<feature type="transmembrane region" description="Helical" evidence="2">
    <location>
        <begin position="52"/>
        <end position="70"/>
    </location>
</feature>
<dbReference type="InterPro" id="IPR037645">
    <property type="entry name" value="KCT2"/>
</dbReference>
<dbReference type="PANTHER" id="PTHR16502:SF0">
    <property type="entry name" value="KERATINOCYTE-ASSOCIATED TRANSMEMBRANE PROTEIN 2"/>
    <property type="match status" value="1"/>
</dbReference>
<dbReference type="EMBL" id="JW875389">
    <property type="protein sequence ID" value="AFP07906.1"/>
    <property type="molecule type" value="mRNA"/>
</dbReference>
<dbReference type="AlphaFoldDB" id="V9L7R5"/>
<feature type="region of interest" description="Disordered" evidence="1">
    <location>
        <begin position="1"/>
        <end position="45"/>
    </location>
</feature>
<feature type="compositionally biased region" description="Pro residues" evidence="1">
    <location>
        <begin position="1"/>
        <end position="17"/>
    </location>
</feature>
<dbReference type="PANTHER" id="PTHR16502">
    <property type="entry name" value="KERATINOCYTE-ASSOCIATED TRANSMEMBRANE PROTEIN 2"/>
    <property type="match status" value="1"/>
</dbReference>
<keyword evidence="2" id="KW-0472">Membrane</keyword>
<evidence type="ECO:0000256" key="1">
    <source>
        <dbReference type="SAM" id="MobiDB-lite"/>
    </source>
</evidence>
<organism evidence="3">
    <name type="scientific">Callorhinchus milii</name>
    <name type="common">Ghost shark</name>
    <dbReference type="NCBI Taxonomy" id="7868"/>
    <lineage>
        <taxon>Eukaryota</taxon>
        <taxon>Metazoa</taxon>
        <taxon>Chordata</taxon>
        <taxon>Craniata</taxon>
        <taxon>Vertebrata</taxon>
        <taxon>Chondrichthyes</taxon>
        <taxon>Holocephali</taxon>
        <taxon>Chimaeriformes</taxon>
        <taxon>Callorhinchidae</taxon>
        <taxon>Callorhinchus</taxon>
    </lineage>
</organism>
<accession>V9L7R5</accession>
<dbReference type="Pfam" id="PF17818">
    <property type="entry name" value="KCT2"/>
    <property type="match status" value="1"/>
</dbReference>
<evidence type="ECO:0000313" key="3">
    <source>
        <dbReference type="EMBL" id="AFP07906.1"/>
    </source>
</evidence>
<proteinExistence type="evidence at transcript level"/>
<keyword evidence="2" id="KW-0812">Transmembrane</keyword>